<comment type="similarity">
    <text evidence="2">Belongs to the HD-ZIP homeobox family. Class II subfamily.</text>
</comment>
<name>A0A7N0T5J4_KALFE</name>
<evidence type="ECO:0000256" key="4">
    <source>
        <dbReference type="ARBA" id="ARBA00023125"/>
    </source>
</evidence>
<dbReference type="SUPFAM" id="SSF46689">
    <property type="entry name" value="Homeodomain-like"/>
    <property type="match status" value="1"/>
</dbReference>
<evidence type="ECO:0000256" key="6">
    <source>
        <dbReference type="ARBA" id="ARBA00023163"/>
    </source>
</evidence>
<dbReference type="PANTHER" id="PTHR45714">
    <property type="entry name" value="HOMEOBOX-LEUCINE ZIPPER PROTEIN HAT14"/>
    <property type="match status" value="1"/>
</dbReference>
<dbReference type="Gramene" id="Kaladp0023s0075.1.v1.1">
    <property type="protein sequence ID" value="Kaladp0023s0075.1.v1.1"/>
    <property type="gene ID" value="Kaladp0023s0075.v1.1"/>
</dbReference>
<feature type="domain" description="Homeobox" evidence="11">
    <location>
        <begin position="110"/>
        <end position="170"/>
    </location>
</feature>
<evidence type="ECO:0000256" key="7">
    <source>
        <dbReference type="ARBA" id="ARBA00023242"/>
    </source>
</evidence>
<organism evidence="12 13">
    <name type="scientific">Kalanchoe fedtschenkoi</name>
    <name type="common">Lavender scallops</name>
    <name type="synonym">South American air plant</name>
    <dbReference type="NCBI Taxonomy" id="63787"/>
    <lineage>
        <taxon>Eukaryota</taxon>
        <taxon>Viridiplantae</taxon>
        <taxon>Streptophyta</taxon>
        <taxon>Embryophyta</taxon>
        <taxon>Tracheophyta</taxon>
        <taxon>Spermatophyta</taxon>
        <taxon>Magnoliopsida</taxon>
        <taxon>eudicotyledons</taxon>
        <taxon>Gunneridae</taxon>
        <taxon>Pentapetalae</taxon>
        <taxon>Saxifragales</taxon>
        <taxon>Crassulaceae</taxon>
        <taxon>Kalanchoe</taxon>
    </lineage>
</organism>
<dbReference type="Proteomes" id="UP000594263">
    <property type="component" value="Unplaced"/>
</dbReference>
<dbReference type="InterPro" id="IPR017970">
    <property type="entry name" value="Homeobox_CS"/>
</dbReference>
<dbReference type="PROSITE" id="PS50071">
    <property type="entry name" value="HOMEOBOX_2"/>
    <property type="match status" value="1"/>
</dbReference>
<keyword evidence="5 8" id="KW-0371">Homeobox</keyword>
<keyword evidence="6" id="KW-0804">Transcription</keyword>
<sequence>MDYHGCSNIGLNLKLGSEFAGHPPRTLTHINLNRKNDQALMKPCFELPLLSLGLGHHEDGGNQVDQGIVVKPGIKGETSGQSTVSSFSNSGLSVKRERSYEDEDYNCFSNDGVRKKLRLKKDQAQVLEERFKQQSTLNPKQKQALARQLNLSPRQVEVWFQNRRARTKLKQTEQDYEYLKKCCETLTEENRRLIKELKELKALKPAQPNCITLPAATLSICPSCEGVKTTPARGDCPAKPKFFNTAPSAAY</sequence>
<feature type="DNA-binding region" description="Homeobox" evidence="8">
    <location>
        <begin position="112"/>
        <end position="171"/>
    </location>
</feature>
<dbReference type="Pfam" id="PF00046">
    <property type="entry name" value="Homeodomain"/>
    <property type="match status" value="1"/>
</dbReference>
<dbReference type="InterPro" id="IPR001356">
    <property type="entry name" value="HD"/>
</dbReference>
<dbReference type="EnsemblPlants" id="Kaladp0023s0075.1.v1.1">
    <property type="protein sequence ID" value="Kaladp0023s0075.1.v1.1"/>
    <property type="gene ID" value="Kaladp0023s0075.v1.1"/>
</dbReference>
<dbReference type="Gene3D" id="1.10.10.60">
    <property type="entry name" value="Homeodomain-like"/>
    <property type="match status" value="1"/>
</dbReference>
<reference evidence="12" key="1">
    <citation type="submission" date="2021-01" db="UniProtKB">
        <authorList>
            <consortium name="EnsemblPlants"/>
        </authorList>
    </citation>
    <scope>IDENTIFICATION</scope>
</reference>
<proteinExistence type="inferred from homology"/>
<dbReference type="GO" id="GO:0005634">
    <property type="term" value="C:nucleus"/>
    <property type="evidence" value="ECO:0007669"/>
    <property type="project" value="UniProtKB-SubCell"/>
</dbReference>
<keyword evidence="7 8" id="KW-0539">Nucleus</keyword>
<dbReference type="AlphaFoldDB" id="A0A7N0T5J4"/>
<evidence type="ECO:0000256" key="3">
    <source>
        <dbReference type="ARBA" id="ARBA00023015"/>
    </source>
</evidence>
<dbReference type="InterPro" id="IPR003106">
    <property type="entry name" value="Leu_zip_homeo"/>
</dbReference>
<dbReference type="InterPro" id="IPR009057">
    <property type="entry name" value="Homeodomain-like_sf"/>
</dbReference>
<evidence type="ECO:0000313" key="13">
    <source>
        <dbReference type="Proteomes" id="UP000594263"/>
    </source>
</evidence>
<dbReference type="CDD" id="cd00086">
    <property type="entry name" value="homeodomain"/>
    <property type="match status" value="1"/>
</dbReference>
<keyword evidence="10" id="KW-0175">Coiled coil</keyword>
<dbReference type="GO" id="GO:0043565">
    <property type="term" value="F:sequence-specific DNA binding"/>
    <property type="evidence" value="ECO:0007669"/>
    <property type="project" value="InterPro"/>
</dbReference>
<keyword evidence="4 8" id="KW-0238">DNA-binding</keyword>
<evidence type="ECO:0000313" key="12">
    <source>
        <dbReference type="EnsemblPlants" id="Kaladp0023s0075.1.v1.1"/>
    </source>
</evidence>
<keyword evidence="3" id="KW-0805">Transcription regulation</keyword>
<dbReference type="PROSITE" id="PS00027">
    <property type="entry name" value="HOMEOBOX_1"/>
    <property type="match status" value="1"/>
</dbReference>
<protein>
    <recommendedName>
        <fullName evidence="11">Homeobox domain-containing protein</fullName>
    </recommendedName>
</protein>
<evidence type="ECO:0000256" key="8">
    <source>
        <dbReference type="PROSITE-ProRule" id="PRU00108"/>
    </source>
</evidence>
<comment type="subcellular location">
    <subcellularLocation>
        <location evidence="1 8 9">Nucleus</location>
    </subcellularLocation>
</comment>
<dbReference type="PANTHER" id="PTHR45714:SF34">
    <property type="entry name" value="HOMEOBOX-LEUCINE ZIPPER PROTEIN HAT9"/>
    <property type="match status" value="1"/>
</dbReference>
<evidence type="ECO:0000256" key="2">
    <source>
        <dbReference type="ARBA" id="ARBA00006074"/>
    </source>
</evidence>
<evidence type="ECO:0000256" key="5">
    <source>
        <dbReference type="ARBA" id="ARBA00023155"/>
    </source>
</evidence>
<feature type="coiled-coil region" evidence="10">
    <location>
        <begin position="169"/>
        <end position="203"/>
    </location>
</feature>
<evidence type="ECO:0000256" key="10">
    <source>
        <dbReference type="SAM" id="Coils"/>
    </source>
</evidence>
<evidence type="ECO:0000256" key="1">
    <source>
        <dbReference type="ARBA" id="ARBA00004123"/>
    </source>
</evidence>
<accession>A0A7N0T5J4</accession>
<evidence type="ECO:0000256" key="9">
    <source>
        <dbReference type="RuleBase" id="RU000682"/>
    </source>
</evidence>
<evidence type="ECO:0000259" key="11">
    <source>
        <dbReference type="PROSITE" id="PS50071"/>
    </source>
</evidence>
<dbReference type="SMART" id="SM00389">
    <property type="entry name" value="HOX"/>
    <property type="match status" value="1"/>
</dbReference>
<dbReference type="Pfam" id="PF02183">
    <property type="entry name" value="HALZ"/>
    <property type="match status" value="1"/>
</dbReference>
<dbReference type="OMA" id="CQRINGS"/>
<dbReference type="GO" id="GO:0000981">
    <property type="term" value="F:DNA-binding transcription factor activity, RNA polymerase II-specific"/>
    <property type="evidence" value="ECO:0007669"/>
    <property type="project" value="InterPro"/>
</dbReference>
<dbReference type="InterPro" id="IPR050762">
    <property type="entry name" value="HD-ZIP_Homeobox_LZ_Class_II"/>
</dbReference>
<keyword evidence="13" id="KW-1185">Reference proteome</keyword>
<dbReference type="SMART" id="SM00340">
    <property type="entry name" value="HALZ"/>
    <property type="match status" value="1"/>
</dbReference>